<dbReference type="AlphaFoldDB" id="A0A382IQ99"/>
<organism evidence="2">
    <name type="scientific">marine metagenome</name>
    <dbReference type="NCBI Taxonomy" id="408172"/>
    <lineage>
        <taxon>unclassified sequences</taxon>
        <taxon>metagenomes</taxon>
        <taxon>ecological metagenomes</taxon>
    </lineage>
</organism>
<evidence type="ECO:0000259" key="1">
    <source>
        <dbReference type="Pfam" id="PF14238"/>
    </source>
</evidence>
<evidence type="ECO:0000313" key="2">
    <source>
        <dbReference type="EMBL" id="SVC01063.1"/>
    </source>
</evidence>
<feature type="domain" description="DUF4340" evidence="1">
    <location>
        <begin position="14"/>
        <end position="166"/>
    </location>
</feature>
<accession>A0A382IQ99</accession>
<reference evidence="2" key="1">
    <citation type="submission" date="2018-05" db="EMBL/GenBank/DDBJ databases">
        <authorList>
            <person name="Lanie J.A."/>
            <person name="Ng W.-L."/>
            <person name="Kazmierczak K.M."/>
            <person name="Andrzejewski T.M."/>
            <person name="Davidsen T.M."/>
            <person name="Wayne K.J."/>
            <person name="Tettelin H."/>
            <person name="Glass J.I."/>
            <person name="Rusch D."/>
            <person name="Podicherti R."/>
            <person name="Tsui H.-C.T."/>
            <person name="Winkler M.E."/>
        </authorList>
    </citation>
    <scope>NUCLEOTIDE SEQUENCE</scope>
</reference>
<proteinExistence type="predicted"/>
<dbReference type="InterPro" id="IPR025641">
    <property type="entry name" value="DUF4340"/>
</dbReference>
<gene>
    <name evidence="2" type="ORF">METZ01_LOCUS253917</name>
</gene>
<feature type="non-terminal residue" evidence="2">
    <location>
        <position position="1"/>
    </location>
</feature>
<name>A0A382IQ99_9ZZZZ</name>
<protein>
    <recommendedName>
        <fullName evidence="1">DUF4340 domain-containing protein</fullName>
    </recommendedName>
</protein>
<sequence length="247" mass="27910">YWEVANNPIFTPKLAAFWEHVDDVSGAQLVARKTKYHQLLGVDDESSTKVSFYVGPSLQEQFHIGKWSPEVRLCYVRKSGKNEVYSIPCSQNGIFSSDPDSWRNPIVISIPPSDVTSFDFIYPDSNENFSIYKTQENDWVVVNPDGILEGPANLQIMDYLLQSVQVLPATGFENDQTAKSLDFDAPDGAVRINTSEESNSPTTRLKLIKKDEESYYIKTPSQSTVYLIQYILGDFLLMEKSDILVSD</sequence>
<dbReference type="Pfam" id="PF14238">
    <property type="entry name" value="DUF4340"/>
    <property type="match status" value="1"/>
</dbReference>
<dbReference type="EMBL" id="UINC01068434">
    <property type="protein sequence ID" value="SVC01063.1"/>
    <property type="molecule type" value="Genomic_DNA"/>
</dbReference>